<dbReference type="Pfam" id="PF17972">
    <property type="entry name" value="bMG5"/>
    <property type="match status" value="1"/>
</dbReference>
<dbReference type="PIRSF" id="PIRSF038980">
    <property type="entry name" value="A2M_bac"/>
    <property type="match status" value="1"/>
</dbReference>
<evidence type="ECO:0000256" key="2">
    <source>
        <dbReference type="ARBA" id="ARBA00022729"/>
    </source>
</evidence>
<comment type="similarity">
    <text evidence="1">Belongs to the protease inhibitor I39 (alpha-2-macroglobulin) family. Bacterial alpha-2-macroglobulin subfamily.</text>
</comment>
<dbReference type="Pfam" id="PF14295">
    <property type="entry name" value="PAN_4"/>
    <property type="match status" value="1"/>
</dbReference>
<dbReference type="SMART" id="SM00223">
    <property type="entry name" value="APPLE"/>
    <property type="match status" value="1"/>
</dbReference>
<dbReference type="InterPro" id="IPR049120">
    <property type="entry name" value="A2M_bMG2"/>
</dbReference>
<dbReference type="RefSeq" id="WP_263338297.1">
    <property type="nucleotide sequence ID" value="NZ_JAOVQO010000015.1"/>
</dbReference>
<dbReference type="EMBL" id="JAOVQO010000015">
    <property type="protein sequence ID" value="MCU9849501.1"/>
    <property type="molecule type" value="Genomic_DNA"/>
</dbReference>
<dbReference type="Gene3D" id="3.50.4.10">
    <property type="entry name" value="Hepatocyte Growth Factor"/>
    <property type="match status" value="1"/>
</dbReference>
<accession>A0ABT2X6C5</accession>
<dbReference type="Pfam" id="PF21142">
    <property type="entry name" value="A2M_bMG2"/>
    <property type="match status" value="1"/>
</dbReference>
<dbReference type="PANTHER" id="PTHR40094:SF1">
    <property type="entry name" value="UBIQUITIN DOMAIN-CONTAINING PROTEIN"/>
    <property type="match status" value="1"/>
</dbReference>
<comment type="caution">
    <text evidence="7">The sequence shown here is derived from an EMBL/GenBank/DDBJ whole genome shotgun (WGS) entry which is preliminary data.</text>
</comment>
<evidence type="ECO:0000259" key="6">
    <source>
        <dbReference type="PROSITE" id="PS50948"/>
    </source>
</evidence>
<dbReference type="Proteomes" id="UP001209535">
    <property type="component" value="Unassembled WGS sequence"/>
</dbReference>
<dbReference type="InterPro" id="IPR003609">
    <property type="entry name" value="Pan_app"/>
</dbReference>
<organism evidence="7 8">
    <name type="scientific">Albidovulum salinarum</name>
    <dbReference type="NCBI Taxonomy" id="2984153"/>
    <lineage>
        <taxon>Bacteria</taxon>
        <taxon>Pseudomonadati</taxon>
        <taxon>Pseudomonadota</taxon>
        <taxon>Alphaproteobacteria</taxon>
        <taxon>Rhodobacterales</taxon>
        <taxon>Paracoccaceae</taxon>
        <taxon>Albidovulum</taxon>
    </lineage>
</organism>
<evidence type="ECO:0000256" key="3">
    <source>
        <dbReference type="ARBA" id="ARBA00022737"/>
    </source>
</evidence>
<dbReference type="SUPFAM" id="SSF57414">
    <property type="entry name" value="Hairpin loop containing domain-like"/>
    <property type="match status" value="1"/>
</dbReference>
<dbReference type="SMART" id="SM01360">
    <property type="entry name" value="A2M"/>
    <property type="match status" value="1"/>
</dbReference>
<keyword evidence="2 5" id="KW-0732">Signal</keyword>
<dbReference type="SMART" id="SM01359">
    <property type="entry name" value="A2M_N_2"/>
    <property type="match status" value="1"/>
</dbReference>
<dbReference type="Pfam" id="PF00207">
    <property type="entry name" value="A2M"/>
    <property type="match status" value="1"/>
</dbReference>
<dbReference type="InterPro" id="IPR041203">
    <property type="entry name" value="Bact_A2M_MG5"/>
</dbReference>
<dbReference type="PANTHER" id="PTHR40094">
    <property type="entry name" value="ALPHA-2-MACROGLOBULIN HOMOLOG"/>
    <property type="match status" value="1"/>
</dbReference>
<feature type="chain" id="PRO_5046388992" evidence="5">
    <location>
        <begin position="21"/>
        <end position="1815"/>
    </location>
</feature>
<feature type="signal peptide" evidence="5">
    <location>
        <begin position="1"/>
        <end position="20"/>
    </location>
</feature>
<keyword evidence="3" id="KW-0677">Repeat</keyword>
<dbReference type="InterPro" id="IPR001599">
    <property type="entry name" value="Macroglobln_a2"/>
</dbReference>
<name>A0ABT2X6C5_9RHOB</name>
<evidence type="ECO:0000256" key="5">
    <source>
        <dbReference type="SAM" id="SignalP"/>
    </source>
</evidence>
<dbReference type="InterPro" id="IPR047565">
    <property type="entry name" value="Alpha-macroglob_thiol-ester_cl"/>
</dbReference>
<dbReference type="InterPro" id="IPR051802">
    <property type="entry name" value="YfhM-like"/>
</dbReference>
<dbReference type="InterPro" id="IPR026284">
    <property type="entry name" value="A2MG_proteobact"/>
</dbReference>
<dbReference type="InterPro" id="IPR000177">
    <property type="entry name" value="Apple"/>
</dbReference>
<protein>
    <submittedName>
        <fullName evidence="7">Alpha-2-macroglobulin family protein</fullName>
    </submittedName>
</protein>
<evidence type="ECO:0000313" key="8">
    <source>
        <dbReference type="Proteomes" id="UP001209535"/>
    </source>
</evidence>
<dbReference type="InterPro" id="IPR002890">
    <property type="entry name" value="MG2"/>
</dbReference>
<keyword evidence="8" id="KW-1185">Reference proteome</keyword>
<evidence type="ECO:0000313" key="7">
    <source>
        <dbReference type="EMBL" id="MCU9849501.1"/>
    </source>
</evidence>
<dbReference type="CDD" id="cd01100">
    <property type="entry name" value="APPLE_Factor_XI_like"/>
    <property type="match status" value="1"/>
</dbReference>
<dbReference type="Pfam" id="PF17973">
    <property type="entry name" value="bMG10"/>
    <property type="match status" value="1"/>
</dbReference>
<keyword evidence="4" id="KW-1015">Disulfide bond</keyword>
<dbReference type="SUPFAM" id="SSF48239">
    <property type="entry name" value="Terpenoid cyclases/Protein prenyltransferases"/>
    <property type="match status" value="1"/>
</dbReference>
<dbReference type="InterPro" id="IPR021868">
    <property type="entry name" value="Alpha_2_Macroglob_MG3"/>
</dbReference>
<dbReference type="InterPro" id="IPR011625">
    <property type="entry name" value="A2M_N_BRD"/>
</dbReference>
<gene>
    <name evidence="7" type="ORF">OEZ60_15985</name>
</gene>
<reference evidence="7 8" key="1">
    <citation type="submission" date="2022-10" db="EMBL/GenBank/DDBJ databases">
        <title>Defluviimonas sp. nov., isolated from ocean surface sediments.</title>
        <authorList>
            <person name="He W."/>
            <person name="Wang L."/>
            <person name="Zhang D.-F."/>
        </authorList>
    </citation>
    <scope>NUCLEOTIDE SEQUENCE [LARGE SCALE GENOMIC DNA]</scope>
    <source>
        <strain evidence="7 8">WL0024</strain>
    </source>
</reference>
<dbReference type="Gene3D" id="2.60.40.1930">
    <property type="match status" value="1"/>
</dbReference>
<dbReference type="PROSITE" id="PS50948">
    <property type="entry name" value="PAN"/>
    <property type="match status" value="1"/>
</dbReference>
<evidence type="ECO:0000256" key="1">
    <source>
        <dbReference type="ARBA" id="ARBA00010556"/>
    </source>
</evidence>
<dbReference type="InterPro" id="IPR041246">
    <property type="entry name" value="Bact_MG10"/>
</dbReference>
<dbReference type="Pfam" id="PF01835">
    <property type="entry name" value="MG2"/>
    <property type="match status" value="1"/>
</dbReference>
<dbReference type="Gene3D" id="1.50.10.20">
    <property type="match status" value="1"/>
</dbReference>
<dbReference type="InterPro" id="IPR008930">
    <property type="entry name" value="Terpenoid_cyclase/PrenylTrfase"/>
</dbReference>
<dbReference type="InterPro" id="IPR041462">
    <property type="entry name" value="Bact_A2M_MG6"/>
</dbReference>
<evidence type="ECO:0000256" key="4">
    <source>
        <dbReference type="ARBA" id="ARBA00023157"/>
    </source>
</evidence>
<dbReference type="SMART" id="SM01419">
    <property type="entry name" value="Thiol-ester_cl"/>
    <property type="match status" value="1"/>
</dbReference>
<dbReference type="Pfam" id="PF11974">
    <property type="entry name" value="bMG3"/>
    <property type="match status" value="1"/>
</dbReference>
<dbReference type="Pfam" id="PF07703">
    <property type="entry name" value="A2M_BRD"/>
    <property type="match status" value="1"/>
</dbReference>
<feature type="domain" description="Apple" evidence="6">
    <location>
        <begin position="26"/>
        <end position="93"/>
    </location>
</feature>
<dbReference type="Pfam" id="PF17962">
    <property type="entry name" value="bMG6"/>
    <property type="match status" value="1"/>
</dbReference>
<proteinExistence type="inferred from homology"/>
<sequence>MLRVLPAALVALLAVSAVTAQDRDYIPDRRTALVEGIDFPGADLRALFDVEYDACASACLTDGACRAFTFNRRAGSCFLKTEAGTAEPYSGAVSGRIIAAAEGATEQARNLATDLSFLREEDFDAALEQANGLSVAHPTGIATETELIAAERAAREAEDWPGVAEATGAALNISDSAGLWADYAAALLEIPANRSKRRDNADRAAAAAINAYLRADAPALRATALATLARAFETVERGPDMIPALRLAQRLQPRDETAAALEDAIGKYGFRIAETQVDSDAAMPRICATFTADLIRAGTDYAPFVKLDAAGLAVDASGRQICVSGVEHGRRYAVTFREGLPAADGEELAKDVTLNLYVRDRAPAVRFPGRAYVLPRTDRAGIPVETVNTDRLDLTLLRISDRNLIRAIQSDYFGRPLDYWSSENLKGQVAEEVWAGTGEVGMEVNRDVTTRLPLDAVMEDLGPGIYALQAGVPGLDPHDHPPATQWFVISDLGLTTFEGADGLHVVVRALSGATAAEGATATLLSRANAVIATARTDAEGLARFAAGLTAGTGGAVPALVTVEKDGDFAFLPLTEPEFDLSDRGVAGREAAPPIDVFLATDRGAYRAGETVHATILARDSRMEALDGLPMTVRLLRPDGVEYSRILAAAVGAGGHVATLPLAASAPRGTWRIESFVEDGKVLAADSLLVEDFLPERIDFDLTLPEGALRLADTPALGIAARYLFGAPGAGLAVEGDLRIAALDRLDAFPGYGFGRHDEPFSPYRDALPEVGPTDAEGRATLAAALPDLGEAGNRPLEARFAVRLKEGSGRPVEREVARRILPDAPVIGIKPLFEGGTVAQGDEARFELIAVGPDEAPATRNAHWTLNRIETDYQWYSLYGQWNWEVTTTRHRVAEGDVALTATGAEAIAAPVDWGNYELVVEAADGTYSAASVEFHAGWYAPADATETPDTVPVTLDKPAYRPGDTAVVRLEPRADGVALVTVMSNRLIDMKAVPVTAGETLVELPVTDDWGAGAYVAASVIRPLDADAGRAPARALGLSYAAVDPGPRRLAAAFEVAPEAAPRGPLPVALKVEGATAGEPVLATIAAVDVGILNLTGFSSPDPEGHYFGQRKLGVGIRDLYGRLIDGQAGVMGAVRSGGDGASGLKMQAPPPTEELVAYFSGPLTVGADGYVRTEFALPSFNGTVRLMAVAWSKSAIGQAEAEVLVRDPVVVTASLPRFLAPGDESRLLLEIVHATGPAGRIGLDVNGEGLTLGAAPSGLDLTEGGKAVVSVPVTAGGTEDTGTIRVALTTPDGRQLVKDLALPVQSNEPEVARQSRFDLAAGDAFTLDANVFAGLVPGSGRATLAVGPIARFDAPGLLAALDAYPYGCTEQLTSKALPLLYFEEVARAMGTGQSGDIRTRVEESIAEILLNQSSNGAFGLWHADTGDLWLDAYVTDFLSRAKAQGYAVPDTAFRSALDNLRNQINYAPDFDAGGGAYAYALMVLAREGAAAVGDLRYYADVKTEAFDTPIAAAQLGAALASYGDQRRADAMFTAAARLIDTRTGTEEAPLWRADYGTDLRDATALLALAAEAGSAAVSPETLGNDVARALTGKRLSTQEATWALLATHALIDRPGADGFTVNGAAVEGPLVRVLEAAAAMPQVIANGSGRDATVTLSTFGVPAEPEPAGGKGYAIERSYYTLEGEPADIATVRQGARLVAMIEVTPHGRGEARLMVDDPLPAGFEIDNPSLIRAGDIATLGWLDSVAETRTTEFRQDRFLAAVDWTTGEPFRLAYLVRAISPGSFHHPAASVEDMYRPDYRARTATGRVVVSE</sequence>
<dbReference type="CDD" id="cd02891">
    <property type="entry name" value="A2M_like"/>
    <property type="match status" value="1"/>
</dbReference>